<dbReference type="AlphaFoldDB" id="A0A6I2U8W8"/>
<dbReference type="EMBL" id="VUNR01000004">
    <property type="protein sequence ID" value="MSU07953.1"/>
    <property type="molecule type" value="Genomic_DNA"/>
</dbReference>
<protein>
    <submittedName>
        <fullName evidence="1">Aldose 1-epimerase family protein</fullName>
    </submittedName>
</protein>
<dbReference type="GO" id="GO:0005975">
    <property type="term" value="P:carbohydrate metabolic process"/>
    <property type="evidence" value="ECO:0007669"/>
    <property type="project" value="InterPro"/>
</dbReference>
<accession>A0A6I2U8W8</accession>
<dbReference type="Proteomes" id="UP000433181">
    <property type="component" value="Unassembled WGS sequence"/>
</dbReference>
<organism evidence="1 2">
    <name type="scientific">Anaerovibrio slackiae</name>
    <dbReference type="NCBI Taxonomy" id="2652309"/>
    <lineage>
        <taxon>Bacteria</taxon>
        <taxon>Bacillati</taxon>
        <taxon>Bacillota</taxon>
        <taxon>Negativicutes</taxon>
        <taxon>Selenomonadales</taxon>
        <taxon>Selenomonadaceae</taxon>
        <taxon>Anaerovibrio</taxon>
    </lineage>
</organism>
<dbReference type="GO" id="GO:0030246">
    <property type="term" value="F:carbohydrate binding"/>
    <property type="evidence" value="ECO:0007669"/>
    <property type="project" value="InterPro"/>
</dbReference>
<dbReference type="InterPro" id="IPR011013">
    <property type="entry name" value="Gal_mutarotase_sf_dom"/>
</dbReference>
<evidence type="ECO:0000313" key="2">
    <source>
        <dbReference type="Proteomes" id="UP000433181"/>
    </source>
</evidence>
<proteinExistence type="predicted"/>
<dbReference type="GeneID" id="96777867"/>
<dbReference type="Gene3D" id="2.70.98.10">
    <property type="match status" value="1"/>
</dbReference>
<sequence>MYTLENEFLRIKVREHGGELREVLDRQDGTQYLWDGNPEYWQYSSPVLFPIVGRVKNNKYRYQGQEYEIPSHGIGRISEYKLAGQTENSITMALDYDEETLKVYPFKFRLEITYRLEGKSVAVHWKVINADEKEMYFSIGAHPALRCPIGGEGRFEDCYLDFPREEASGAYDLAPGCLLKHTKQDFLQGRTLPLNYDLFREDARIVDDLRSDTIMVRSAKTSKAVGIRAAGFPYWGIWSPSQGGAPFICLEPWHGHADYDDFEGEISEKEGIISLAAGKSFEAEYSIVIEG</sequence>
<dbReference type="InterPro" id="IPR037481">
    <property type="entry name" value="LacX"/>
</dbReference>
<dbReference type="InterPro" id="IPR014718">
    <property type="entry name" value="GH-type_carb-bd"/>
</dbReference>
<comment type="caution">
    <text evidence="1">The sequence shown here is derived from an EMBL/GenBank/DDBJ whole genome shotgun (WGS) entry which is preliminary data.</text>
</comment>
<name>A0A6I2U8W8_9FIRM</name>
<dbReference type="InterPro" id="IPR008183">
    <property type="entry name" value="Aldose_1/G6P_1-epimerase"/>
</dbReference>
<dbReference type="RefSeq" id="WP_154406021.1">
    <property type="nucleotide sequence ID" value="NZ_JBGUTX010000020.1"/>
</dbReference>
<dbReference type="SUPFAM" id="SSF74650">
    <property type="entry name" value="Galactose mutarotase-like"/>
    <property type="match status" value="1"/>
</dbReference>
<evidence type="ECO:0000313" key="1">
    <source>
        <dbReference type="EMBL" id="MSU07953.1"/>
    </source>
</evidence>
<dbReference type="GO" id="GO:0016853">
    <property type="term" value="F:isomerase activity"/>
    <property type="evidence" value="ECO:0007669"/>
    <property type="project" value="InterPro"/>
</dbReference>
<dbReference type="CDD" id="cd09024">
    <property type="entry name" value="Aldose_epim_lacX"/>
    <property type="match status" value="1"/>
</dbReference>
<keyword evidence="2" id="KW-1185">Reference proteome</keyword>
<gene>
    <name evidence="1" type="ORF">FYJ84_02975</name>
</gene>
<reference evidence="1 2" key="1">
    <citation type="submission" date="2019-08" db="EMBL/GenBank/DDBJ databases">
        <title>In-depth cultivation of the pig gut microbiome towards novel bacterial diversity and tailored functional studies.</title>
        <authorList>
            <person name="Wylensek D."/>
            <person name="Hitch T.C.A."/>
            <person name="Clavel T."/>
        </authorList>
    </citation>
    <scope>NUCLEOTIDE SEQUENCE [LARGE SCALE GENOMIC DNA]</scope>
    <source>
        <strain evidence="1 2">WCA-693-APC-5D-A</strain>
    </source>
</reference>
<dbReference type="Pfam" id="PF01263">
    <property type="entry name" value="Aldose_epim"/>
    <property type="match status" value="1"/>
</dbReference>